<reference evidence="3" key="1">
    <citation type="submission" date="2016-10" db="EMBL/GenBank/DDBJ databases">
        <authorList>
            <person name="Varghese N."/>
            <person name="Submissions S."/>
        </authorList>
    </citation>
    <scope>NUCLEOTIDE SEQUENCE [LARGE SCALE GENOMIC DNA]</scope>
    <source>
        <strain evidence="3">DSM 46136</strain>
    </source>
</reference>
<proteinExistence type="predicted"/>
<sequence length="166" mass="16365">MAAAIGSSVSLGPGVAGAAPGGSGVDRSSPPDVIPLVDCIVSHADGTWTAVFGYDNRTGASIDVPVGPANQVTPTSSGQPQPTTFATGIRHGVFSVTVSRGGGPMWHLGDTNLAARKTDTACRSPTQMPVEGNGAGAALVIAAAAGVGVVLVRSRSRRTDMSAAGS</sequence>
<feature type="transmembrane region" description="Helical" evidence="1">
    <location>
        <begin position="134"/>
        <end position="152"/>
    </location>
</feature>
<keyword evidence="3" id="KW-1185">Reference proteome</keyword>
<keyword evidence="1" id="KW-1133">Transmembrane helix</keyword>
<dbReference type="Proteomes" id="UP000199546">
    <property type="component" value="Unassembled WGS sequence"/>
</dbReference>
<evidence type="ECO:0000313" key="3">
    <source>
        <dbReference type="Proteomes" id="UP000199546"/>
    </source>
</evidence>
<accession>A0A1I7CHR6</accession>
<dbReference type="EMBL" id="FPBA01000022">
    <property type="protein sequence ID" value="SFT98942.1"/>
    <property type="molecule type" value="Genomic_DNA"/>
</dbReference>
<keyword evidence="1" id="KW-0812">Transmembrane</keyword>
<keyword evidence="1" id="KW-0472">Membrane</keyword>
<gene>
    <name evidence="2" type="ORF">SAMN05660657_04475</name>
</gene>
<evidence type="ECO:0000256" key="1">
    <source>
        <dbReference type="SAM" id="Phobius"/>
    </source>
</evidence>
<protein>
    <submittedName>
        <fullName evidence="2">Uncharacterized protein</fullName>
    </submittedName>
</protein>
<dbReference type="AlphaFoldDB" id="A0A1I7CHR6"/>
<name>A0A1I7CHR6_9ACTN</name>
<organism evidence="2 3">
    <name type="scientific">Geodermatophilus amargosae</name>
    <dbReference type="NCBI Taxonomy" id="1296565"/>
    <lineage>
        <taxon>Bacteria</taxon>
        <taxon>Bacillati</taxon>
        <taxon>Actinomycetota</taxon>
        <taxon>Actinomycetes</taxon>
        <taxon>Geodermatophilales</taxon>
        <taxon>Geodermatophilaceae</taxon>
        <taxon>Geodermatophilus</taxon>
    </lineage>
</organism>
<evidence type="ECO:0000313" key="2">
    <source>
        <dbReference type="EMBL" id="SFT98942.1"/>
    </source>
</evidence>